<evidence type="ECO:0000313" key="6">
    <source>
        <dbReference type="RefSeq" id="XP_013866996.1"/>
    </source>
</evidence>
<comment type="similarity">
    <text evidence="1">Belongs to the FAM110 family.</text>
</comment>
<sequence>METKSEATKILVKGPEYLRKQMELESETKGRMSAVERLAASKPKYVKSQQVVNSTQEPVSLGSASASSPGSSNQSSNPCANPVLSNSEPKRVAQLCPPGKGNKPIYRKRQDSLLLYRQKCDLLQAAGNDRKHLLTHKLQLSSVNRSVPLCEVTGQECKSEGYKKVTTTPGASSKECGVRLVVSQSDKRSNGVSEEYSNISSDSGMTPTAGGLLAVPEVERRSGNKVGRSHSDISSRYSKNFADFDAFFKYCGLDGEVIESLGRENFSARSDKSSVNIRSVSISTSDDGFSRESGDSDRLLEDELVKKSQQGTSVIERNARIIKWLYSCRNAAETGKKLRDLD</sequence>
<evidence type="ECO:0000256" key="2">
    <source>
        <dbReference type="SAM" id="MobiDB-lite"/>
    </source>
</evidence>
<dbReference type="FunCoup" id="A0A2I4BGX1">
    <property type="interactions" value="638"/>
</dbReference>
<accession>A0A2I4BGX1</accession>
<feature type="region of interest" description="Disordered" evidence="2">
    <location>
        <begin position="40"/>
        <end position="104"/>
    </location>
</feature>
<reference evidence="6" key="1">
    <citation type="submission" date="2025-08" db="UniProtKB">
        <authorList>
            <consortium name="RefSeq"/>
        </authorList>
    </citation>
    <scope>IDENTIFICATION</scope>
    <source>
        <strain evidence="6">Quisiro</strain>
        <tissue evidence="6">Liver</tissue>
    </source>
</reference>
<feature type="domain" description="Centrosome-associated FAM110 C-terminal" evidence="3">
    <location>
        <begin position="225"/>
        <end position="331"/>
    </location>
</feature>
<feature type="domain" description="Centrosome-associated FAM110 N-terminal" evidence="4">
    <location>
        <begin position="9"/>
        <end position="60"/>
    </location>
</feature>
<gene>
    <name evidence="6" type="primary">fam110c</name>
</gene>
<evidence type="ECO:0000259" key="3">
    <source>
        <dbReference type="Pfam" id="PF14160"/>
    </source>
</evidence>
<dbReference type="Pfam" id="PF14161">
    <property type="entry name" value="FAM110_N"/>
    <property type="match status" value="1"/>
</dbReference>
<feature type="compositionally biased region" description="Polar residues" evidence="2">
    <location>
        <begin position="190"/>
        <end position="206"/>
    </location>
</feature>
<protein>
    <submittedName>
        <fullName evidence="6">Protein FAM110C</fullName>
    </submittedName>
</protein>
<evidence type="ECO:0000256" key="1">
    <source>
        <dbReference type="ARBA" id="ARBA00010576"/>
    </source>
</evidence>
<evidence type="ECO:0000313" key="5">
    <source>
        <dbReference type="Proteomes" id="UP000192220"/>
    </source>
</evidence>
<dbReference type="InterPro" id="IPR025741">
    <property type="entry name" value="FAM110_C"/>
</dbReference>
<name>A0A2I4BGX1_AUSLI</name>
<dbReference type="Pfam" id="PF14160">
    <property type="entry name" value="FAM110_C"/>
    <property type="match status" value="1"/>
</dbReference>
<dbReference type="AlphaFoldDB" id="A0A2I4BGX1"/>
<dbReference type="Proteomes" id="UP000192220">
    <property type="component" value="Unplaced"/>
</dbReference>
<dbReference type="OrthoDB" id="10028183at2759"/>
<dbReference type="InParanoid" id="A0A2I4BGX1"/>
<feature type="unsure residue" description="I or L" evidence="6">
    <location>
        <position position="300"/>
    </location>
</feature>
<keyword evidence="5" id="KW-1185">Reference proteome</keyword>
<dbReference type="InterPro" id="IPR025739">
    <property type="entry name" value="FAM110_N"/>
</dbReference>
<evidence type="ECO:0000259" key="4">
    <source>
        <dbReference type="Pfam" id="PF14161"/>
    </source>
</evidence>
<dbReference type="InterPro" id="IPR025740">
    <property type="entry name" value="FAM110"/>
</dbReference>
<dbReference type="PANTHER" id="PTHR14758">
    <property type="entry name" value="AGAP005440-PA"/>
    <property type="match status" value="1"/>
</dbReference>
<proteinExistence type="inferred from homology"/>
<organism evidence="5 6">
    <name type="scientific">Austrofundulus limnaeus</name>
    <name type="common">Annual killifish</name>
    <dbReference type="NCBI Taxonomy" id="52670"/>
    <lineage>
        <taxon>Eukaryota</taxon>
        <taxon>Metazoa</taxon>
        <taxon>Chordata</taxon>
        <taxon>Craniata</taxon>
        <taxon>Vertebrata</taxon>
        <taxon>Euteleostomi</taxon>
        <taxon>Actinopterygii</taxon>
        <taxon>Neopterygii</taxon>
        <taxon>Teleostei</taxon>
        <taxon>Neoteleostei</taxon>
        <taxon>Acanthomorphata</taxon>
        <taxon>Ovalentaria</taxon>
        <taxon>Atherinomorphae</taxon>
        <taxon>Cyprinodontiformes</taxon>
        <taxon>Rivulidae</taxon>
        <taxon>Austrofundulus</taxon>
    </lineage>
</organism>
<feature type="region of interest" description="Disordered" evidence="2">
    <location>
        <begin position="187"/>
        <end position="209"/>
    </location>
</feature>
<feature type="compositionally biased region" description="Low complexity" evidence="2">
    <location>
        <begin position="60"/>
        <end position="78"/>
    </location>
</feature>
<feature type="compositionally biased region" description="Polar residues" evidence="2">
    <location>
        <begin position="47"/>
        <end position="58"/>
    </location>
</feature>
<dbReference type="PANTHER" id="PTHR14758:SF5">
    <property type="entry name" value="PROTEIN FAM110C"/>
    <property type="match status" value="1"/>
</dbReference>
<dbReference type="KEGG" id="alim:106519750"/>
<dbReference type="RefSeq" id="XP_013866996.1">
    <property type="nucleotide sequence ID" value="XM_014011542.1"/>
</dbReference>